<organism evidence="1 2">
    <name type="scientific">Meloidogyne incognita</name>
    <name type="common">Southern root-knot nematode worm</name>
    <name type="synonym">Oxyuris incognita</name>
    <dbReference type="NCBI Taxonomy" id="6306"/>
    <lineage>
        <taxon>Eukaryota</taxon>
        <taxon>Metazoa</taxon>
        <taxon>Ecdysozoa</taxon>
        <taxon>Nematoda</taxon>
        <taxon>Chromadorea</taxon>
        <taxon>Rhabditida</taxon>
        <taxon>Tylenchina</taxon>
        <taxon>Tylenchomorpha</taxon>
        <taxon>Tylenchoidea</taxon>
        <taxon>Meloidogynidae</taxon>
        <taxon>Meloidogyninae</taxon>
        <taxon>Meloidogyne</taxon>
        <taxon>Meloidogyne incognita group</taxon>
    </lineage>
</organism>
<sequence>MCGGSPGICMPIGSMCGGIPGNGIRGMRICCCGGMPENHTGGSGVGTDVVAGGGIGVVVEAVVADAVVLGVLGAKRSAAGFGRQLVEPLALWHRL</sequence>
<evidence type="ECO:0000313" key="2">
    <source>
        <dbReference type="WBParaSite" id="Minc3s00086g04078"/>
    </source>
</evidence>
<dbReference type="Proteomes" id="UP000887563">
    <property type="component" value="Unplaced"/>
</dbReference>
<keyword evidence="1" id="KW-1185">Reference proteome</keyword>
<accession>A0A914KRF0</accession>
<evidence type="ECO:0000313" key="1">
    <source>
        <dbReference type="Proteomes" id="UP000887563"/>
    </source>
</evidence>
<proteinExistence type="predicted"/>
<name>A0A914KRF0_MELIC</name>
<reference evidence="2" key="1">
    <citation type="submission" date="2022-11" db="UniProtKB">
        <authorList>
            <consortium name="WormBaseParasite"/>
        </authorList>
    </citation>
    <scope>IDENTIFICATION</scope>
</reference>
<protein>
    <submittedName>
        <fullName evidence="2">Candidate secreted effector</fullName>
    </submittedName>
</protein>
<dbReference type="WBParaSite" id="Minc3s00086g04078">
    <property type="protein sequence ID" value="Minc3s00086g04078"/>
    <property type="gene ID" value="Minc3s00086g04078"/>
</dbReference>
<dbReference type="AlphaFoldDB" id="A0A914KRF0"/>